<feature type="region of interest" description="Disordered" evidence="1">
    <location>
        <begin position="1"/>
        <end position="33"/>
    </location>
</feature>
<dbReference type="AlphaFoldDB" id="A0A4U6VHQ2"/>
<sequence>MRRERRPRLRGGASTLQGWLASPQQRWTPRELGSGSAMKVWPLPRARFHVRPVAHSGSPSRSPCPLLPPALPSPSGGCLTASPAAPTDTSSH</sequence>
<dbReference type="Gramene" id="TKW29131">
    <property type="protein sequence ID" value="TKW29131"/>
    <property type="gene ID" value="SEVIR_3G376050v2"/>
</dbReference>
<proteinExistence type="predicted"/>
<protein>
    <submittedName>
        <fullName evidence="2">Uncharacterized protein</fullName>
    </submittedName>
</protein>
<organism evidence="2 3">
    <name type="scientific">Setaria viridis</name>
    <name type="common">Green bristlegrass</name>
    <name type="synonym">Setaria italica subsp. viridis</name>
    <dbReference type="NCBI Taxonomy" id="4556"/>
    <lineage>
        <taxon>Eukaryota</taxon>
        <taxon>Viridiplantae</taxon>
        <taxon>Streptophyta</taxon>
        <taxon>Embryophyta</taxon>
        <taxon>Tracheophyta</taxon>
        <taxon>Spermatophyta</taxon>
        <taxon>Magnoliopsida</taxon>
        <taxon>Liliopsida</taxon>
        <taxon>Poales</taxon>
        <taxon>Poaceae</taxon>
        <taxon>PACMAD clade</taxon>
        <taxon>Panicoideae</taxon>
        <taxon>Panicodae</taxon>
        <taxon>Paniceae</taxon>
        <taxon>Cenchrinae</taxon>
        <taxon>Setaria</taxon>
    </lineage>
</organism>
<feature type="compositionally biased region" description="Polar residues" evidence="1">
    <location>
        <begin position="14"/>
        <end position="27"/>
    </location>
</feature>
<accession>A0A4U6VHQ2</accession>
<gene>
    <name evidence="2" type="ORF">SEVIR_3G376050v2</name>
</gene>
<evidence type="ECO:0000313" key="2">
    <source>
        <dbReference type="EMBL" id="TKW29131.1"/>
    </source>
</evidence>
<feature type="region of interest" description="Disordered" evidence="1">
    <location>
        <begin position="52"/>
        <end position="92"/>
    </location>
</feature>
<name>A0A4U6VHQ2_SETVI</name>
<reference evidence="2" key="1">
    <citation type="submission" date="2019-03" db="EMBL/GenBank/DDBJ databases">
        <title>WGS assembly of Setaria viridis.</title>
        <authorList>
            <person name="Huang P."/>
            <person name="Jenkins J."/>
            <person name="Grimwood J."/>
            <person name="Barry K."/>
            <person name="Healey A."/>
            <person name="Mamidi S."/>
            <person name="Sreedasyam A."/>
            <person name="Shu S."/>
            <person name="Feldman M."/>
            <person name="Wu J."/>
            <person name="Yu Y."/>
            <person name="Chen C."/>
            <person name="Johnson J."/>
            <person name="Rokhsar D."/>
            <person name="Baxter I."/>
            <person name="Schmutz J."/>
            <person name="Brutnell T."/>
            <person name="Kellogg E."/>
        </authorList>
    </citation>
    <scope>NUCLEOTIDE SEQUENCE [LARGE SCALE GENOMIC DNA]</scope>
</reference>
<dbReference type="Proteomes" id="UP000298652">
    <property type="component" value="Chromosome 3"/>
</dbReference>
<evidence type="ECO:0000313" key="3">
    <source>
        <dbReference type="Proteomes" id="UP000298652"/>
    </source>
</evidence>
<evidence type="ECO:0000256" key="1">
    <source>
        <dbReference type="SAM" id="MobiDB-lite"/>
    </source>
</evidence>
<dbReference type="EMBL" id="CM016554">
    <property type="protein sequence ID" value="TKW29131.1"/>
    <property type="molecule type" value="Genomic_DNA"/>
</dbReference>
<keyword evidence="3" id="KW-1185">Reference proteome</keyword>